<name>X1LJN0_9ZZZZ</name>
<dbReference type="InterPro" id="IPR015424">
    <property type="entry name" value="PyrdxlP-dep_Trfase"/>
</dbReference>
<dbReference type="AlphaFoldDB" id="X1LJN0"/>
<gene>
    <name evidence="1" type="ORF">S06H3_19431</name>
</gene>
<dbReference type="EMBL" id="BARV01009953">
    <property type="protein sequence ID" value="GAI06026.1"/>
    <property type="molecule type" value="Genomic_DNA"/>
</dbReference>
<dbReference type="InterPro" id="IPR015422">
    <property type="entry name" value="PyrdxlP-dep_Trfase_small"/>
</dbReference>
<evidence type="ECO:0000313" key="1">
    <source>
        <dbReference type="EMBL" id="GAI06026.1"/>
    </source>
</evidence>
<proteinExistence type="predicted"/>
<comment type="caution">
    <text evidence="1">The sequence shown here is derived from an EMBL/GenBank/DDBJ whole genome shotgun (WGS) entry which is preliminary data.</text>
</comment>
<reference evidence="1" key="1">
    <citation type="journal article" date="2014" name="Front. Microbiol.">
        <title>High frequency of phylogenetically diverse reductive dehalogenase-homologous genes in deep subseafloor sedimentary metagenomes.</title>
        <authorList>
            <person name="Kawai M."/>
            <person name="Futagami T."/>
            <person name="Toyoda A."/>
            <person name="Takaki Y."/>
            <person name="Nishi S."/>
            <person name="Hori S."/>
            <person name="Arai W."/>
            <person name="Tsubouchi T."/>
            <person name="Morono Y."/>
            <person name="Uchiyama I."/>
            <person name="Ito T."/>
            <person name="Fujiyama A."/>
            <person name="Inagaki F."/>
            <person name="Takami H."/>
        </authorList>
    </citation>
    <scope>NUCLEOTIDE SEQUENCE</scope>
    <source>
        <strain evidence="1">Expedition CK06-06</strain>
    </source>
</reference>
<dbReference type="SUPFAM" id="SSF53383">
    <property type="entry name" value="PLP-dependent transferases"/>
    <property type="match status" value="1"/>
</dbReference>
<accession>X1LJN0</accession>
<feature type="non-terminal residue" evidence="1">
    <location>
        <position position="1"/>
    </location>
</feature>
<dbReference type="Gene3D" id="3.90.1150.10">
    <property type="entry name" value="Aspartate Aminotransferase, domain 1"/>
    <property type="match status" value="1"/>
</dbReference>
<protein>
    <recommendedName>
        <fullName evidence="2">Aminotransferase class I/classII domain-containing protein</fullName>
    </recommendedName>
</protein>
<sequence>RNFLLRKAQVAGVEGAPFGMDGHLRFSLATEEANIVSALNSIKDASKELYL</sequence>
<evidence type="ECO:0008006" key="2">
    <source>
        <dbReference type="Google" id="ProtNLM"/>
    </source>
</evidence>
<organism evidence="1">
    <name type="scientific">marine sediment metagenome</name>
    <dbReference type="NCBI Taxonomy" id="412755"/>
    <lineage>
        <taxon>unclassified sequences</taxon>
        <taxon>metagenomes</taxon>
        <taxon>ecological metagenomes</taxon>
    </lineage>
</organism>